<evidence type="ECO:0000313" key="1">
    <source>
        <dbReference type="EMBL" id="RGW41587.1"/>
    </source>
</evidence>
<proteinExistence type="predicted"/>
<comment type="caution">
    <text evidence="1">The sequence shown here is derived from an EMBL/GenBank/DDBJ whole genome shotgun (WGS) entry which is preliminary data.</text>
</comment>
<dbReference type="AlphaFoldDB" id="A0AA92W5M0"/>
<dbReference type="Proteomes" id="UP000283785">
    <property type="component" value="Unassembled WGS sequence"/>
</dbReference>
<accession>A0AA92W5M0</accession>
<dbReference type="RefSeq" id="WP_118065953.1">
    <property type="nucleotide sequence ID" value="NZ_QSAG01000027.1"/>
</dbReference>
<reference evidence="1 2" key="1">
    <citation type="submission" date="2018-08" db="EMBL/GenBank/DDBJ databases">
        <title>A genome reference for cultivated species of the human gut microbiota.</title>
        <authorList>
            <person name="Zou Y."/>
            <person name="Xue W."/>
            <person name="Luo G."/>
        </authorList>
    </citation>
    <scope>NUCLEOTIDE SEQUENCE [LARGE SCALE GENOMIC DNA]</scope>
    <source>
        <strain evidence="1 2">AF12-50</strain>
    </source>
</reference>
<sequence length="194" mass="21662">MNHQVNIIIAGADMGGLIASCALHETGIVEVPSNSIDFHILRLEKDTLTREDVEECNLSGIQYAVNATLHDTEASLAFDEKCKEVGITVVHAVNLGKAAFLAVEKPKGYPFFEIMKRNINETSAFRRNLGKYISLYGKFWQKPVPWIDEAVLSRQGNGAWIAAGYCVNILQNLAEGREVKYFPKFYLSPLLEEL</sequence>
<name>A0AA92W5M0_9BACT</name>
<gene>
    <name evidence="1" type="ORF">DWV76_12300</name>
</gene>
<organism evidence="1 2">
    <name type="scientific">Segatella copri</name>
    <dbReference type="NCBI Taxonomy" id="165179"/>
    <lineage>
        <taxon>Bacteria</taxon>
        <taxon>Pseudomonadati</taxon>
        <taxon>Bacteroidota</taxon>
        <taxon>Bacteroidia</taxon>
        <taxon>Bacteroidales</taxon>
        <taxon>Prevotellaceae</taxon>
        <taxon>Segatella</taxon>
    </lineage>
</organism>
<dbReference type="EMBL" id="QSAG01000027">
    <property type="protein sequence ID" value="RGW41587.1"/>
    <property type="molecule type" value="Genomic_DNA"/>
</dbReference>
<evidence type="ECO:0000313" key="2">
    <source>
        <dbReference type="Proteomes" id="UP000283785"/>
    </source>
</evidence>
<protein>
    <submittedName>
        <fullName evidence="1">Uncharacterized protein</fullName>
    </submittedName>
</protein>